<dbReference type="InterPro" id="IPR043970">
    <property type="entry name" value="FUZ/MON1/HPS1_longin_3"/>
</dbReference>
<feature type="domain" description="FUZ/MON1/HPS1 first Longin" evidence="4">
    <location>
        <begin position="279"/>
        <end position="397"/>
    </location>
</feature>
<organism evidence="7 8">
    <name type="scientific">Rotaria socialis</name>
    <dbReference type="NCBI Taxonomy" id="392032"/>
    <lineage>
        <taxon>Eukaryota</taxon>
        <taxon>Metazoa</taxon>
        <taxon>Spiralia</taxon>
        <taxon>Gnathifera</taxon>
        <taxon>Rotifera</taxon>
        <taxon>Eurotatoria</taxon>
        <taxon>Bdelloidea</taxon>
        <taxon>Philodinida</taxon>
        <taxon>Philodinidae</taxon>
        <taxon>Rotaria</taxon>
    </lineage>
</organism>
<dbReference type="Pfam" id="PF10175">
    <property type="entry name" value="MPP6"/>
    <property type="match status" value="1"/>
</dbReference>
<dbReference type="PANTHER" id="PTHR13027:SF7">
    <property type="entry name" value="VACUOLAR FUSION PROTEIN MON1 HOMOLOG"/>
    <property type="match status" value="1"/>
</dbReference>
<comment type="function">
    <text evidence="2">Plays an important role in membrane trafficking through the secretory apparatus.</text>
</comment>
<proteinExistence type="inferred from homology"/>
<dbReference type="Pfam" id="PF19036">
    <property type="entry name" value="Fuz_longin_1"/>
    <property type="match status" value="1"/>
</dbReference>
<evidence type="ECO:0000259" key="6">
    <source>
        <dbReference type="Pfam" id="PF19038"/>
    </source>
</evidence>
<sequence length="682" mass="77945">MMSDLSNALRNMKFMQRTSDSRKKSFKKPPTTSQSIPILPSNPIIQTPEHPGCWRIIKNEMNISSSSPTEHQNQPSINYCNSVFLINHHNYTRLSFQNYNKRIEPLMIKYGLRQELNPLEDGEINGSDNDENEKVSINEDKETTHATTLMMTSSMINLLQTNHSDSTEEITAILEALPSYQNLQETQDESAVFDDNNEPSTGLISLIRKNSLQVGIANDTANTIVADDSTSYYSADDDTTAAGTTLIPIVTSANVEEEEEVSYDNDDEMNMSILKSKLKHLFILSENGKPVFTRYGDEENLVTLMGVMQTLVSFSEVIASSQLNYIKAGRCRIAFLHKEPLIFVLISYINEHPMCLTQQLTYAYHQIISTLTLSRIKQKFTVQPNFDLRRWLSNAEKKLLYNIIDMYEHDLGMVMTCARCLILPANVRTQIGQIVAQTIRGQKDMIFAIILAHNRLVSIARLKNYHLHPSDLYLLVNLVNSSEAFKGVESWVPVCLPRFDSGGCLHAHISYLDESCDICLILMTVNPEHFQILSEFKERIGEKLRKVNALLPIKISLGKDRLLSDEISCSDLRFFAYKSRGLSQYTSSKMLPPYTTNEQHVRLFELIRYVYGRLHDPNHQLKIVYFRGEHESLLGWLAPGFEMHAVFSPLVALETVTLCIDRILTYIKREENQLFIMKCEYF</sequence>
<comment type="similarity">
    <text evidence="1 2">Belongs to the MON1/SAND family.</text>
</comment>
<evidence type="ECO:0000313" key="8">
    <source>
        <dbReference type="Proteomes" id="UP000663851"/>
    </source>
</evidence>
<feature type="domain" description="FUZ/MON1/HPS1 third Longin" evidence="6">
    <location>
        <begin position="572"/>
        <end position="671"/>
    </location>
</feature>
<dbReference type="InterPro" id="IPR043972">
    <property type="entry name" value="FUZ/MON1/HPS1_longin_1"/>
</dbReference>
<dbReference type="Pfam" id="PF19038">
    <property type="entry name" value="Fuz_longin_3"/>
    <property type="match status" value="1"/>
</dbReference>
<dbReference type="Pfam" id="PF19037">
    <property type="entry name" value="Fuz_longin_2"/>
    <property type="match status" value="1"/>
</dbReference>
<evidence type="ECO:0000256" key="1">
    <source>
        <dbReference type="ARBA" id="ARBA00008968"/>
    </source>
</evidence>
<dbReference type="PRINTS" id="PR01546">
    <property type="entry name" value="YEAST73DUF"/>
</dbReference>
<comment type="caution">
    <text evidence="7">The sequence shown here is derived from an EMBL/GenBank/DDBJ whole genome shotgun (WGS) entry which is preliminary data.</text>
</comment>
<gene>
    <name evidence="7" type="ORF">HFQ381_LOCUS3559</name>
</gene>
<dbReference type="InterPro" id="IPR043971">
    <property type="entry name" value="FUZ/MON1/HPS1_longin_2"/>
</dbReference>
<dbReference type="AlphaFoldDB" id="A0A819X7M9"/>
<protein>
    <recommendedName>
        <fullName evidence="2">Vacuolar fusion protein MON1 homolog</fullName>
    </recommendedName>
</protein>
<dbReference type="PANTHER" id="PTHR13027">
    <property type="entry name" value="SAND PROTEIN-RELATED"/>
    <property type="match status" value="1"/>
</dbReference>
<name>A0A819X7M9_9BILA</name>
<evidence type="ECO:0000259" key="5">
    <source>
        <dbReference type="Pfam" id="PF19037"/>
    </source>
</evidence>
<dbReference type="GO" id="GO:0035658">
    <property type="term" value="C:Mon1-Ccz1 complex"/>
    <property type="evidence" value="ECO:0007669"/>
    <property type="project" value="TreeGrafter"/>
</dbReference>
<feature type="region of interest" description="Disordered" evidence="3">
    <location>
        <begin position="1"/>
        <end position="44"/>
    </location>
</feature>
<accession>A0A819X7M9</accession>
<evidence type="ECO:0000259" key="4">
    <source>
        <dbReference type="Pfam" id="PF19036"/>
    </source>
</evidence>
<dbReference type="Proteomes" id="UP000663851">
    <property type="component" value="Unassembled WGS sequence"/>
</dbReference>
<dbReference type="GO" id="GO:0016192">
    <property type="term" value="P:vesicle-mediated transport"/>
    <property type="evidence" value="ECO:0007669"/>
    <property type="project" value="InterPro"/>
</dbReference>
<dbReference type="InterPro" id="IPR004353">
    <property type="entry name" value="Mon1"/>
</dbReference>
<evidence type="ECO:0000256" key="2">
    <source>
        <dbReference type="RuleBase" id="RU367048"/>
    </source>
</evidence>
<reference evidence="7" key="1">
    <citation type="submission" date="2021-02" db="EMBL/GenBank/DDBJ databases">
        <authorList>
            <person name="Nowell W R."/>
        </authorList>
    </citation>
    <scope>NUCLEOTIDE SEQUENCE</scope>
</reference>
<dbReference type="GO" id="GO:0006623">
    <property type="term" value="P:protein targeting to vacuole"/>
    <property type="evidence" value="ECO:0007669"/>
    <property type="project" value="UniProtKB-UniRule"/>
</dbReference>
<dbReference type="EMBL" id="CAJOBO010000130">
    <property type="protein sequence ID" value="CAF4137853.1"/>
    <property type="molecule type" value="Genomic_DNA"/>
</dbReference>
<evidence type="ECO:0000256" key="3">
    <source>
        <dbReference type="SAM" id="MobiDB-lite"/>
    </source>
</evidence>
<evidence type="ECO:0000313" key="7">
    <source>
        <dbReference type="EMBL" id="CAF4137853.1"/>
    </source>
</evidence>
<feature type="domain" description="FUZ/MON1/HPS1 second Longin" evidence="5">
    <location>
        <begin position="444"/>
        <end position="540"/>
    </location>
</feature>